<name>A0A0G0FLP3_9BACT</name>
<proteinExistence type="predicted"/>
<dbReference type="SUPFAM" id="SSF56281">
    <property type="entry name" value="Metallo-hydrolase/oxidoreductase"/>
    <property type="match status" value="1"/>
</dbReference>
<feature type="domain" description="Metallo-beta-lactamase" evidence="1">
    <location>
        <begin position="43"/>
        <end position="241"/>
    </location>
</feature>
<dbReference type="Gene3D" id="3.60.15.10">
    <property type="entry name" value="Ribonuclease Z/Hydroxyacylglutathione hydrolase-like"/>
    <property type="match status" value="1"/>
</dbReference>
<dbReference type="InterPro" id="IPR035681">
    <property type="entry name" value="ComA-like_MBL"/>
</dbReference>
<evidence type="ECO:0000313" key="3">
    <source>
        <dbReference type="Proteomes" id="UP000034316"/>
    </source>
</evidence>
<gene>
    <name evidence="2" type="ORF">UR93_C0016G0005</name>
</gene>
<organism evidence="2 3">
    <name type="scientific">Berkelbacteria bacterium GW2011_GWA2_35_9</name>
    <dbReference type="NCBI Taxonomy" id="1618333"/>
    <lineage>
        <taxon>Bacteria</taxon>
        <taxon>Candidatus Berkelbacteria</taxon>
    </lineage>
</organism>
<dbReference type="Proteomes" id="UP000034316">
    <property type="component" value="Unassembled WGS sequence"/>
</dbReference>
<dbReference type="STRING" id="1618333.UR93_C0016G0005"/>
<dbReference type="PANTHER" id="PTHR30619:SF1">
    <property type="entry name" value="RECOMBINATION PROTEIN 2"/>
    <property type="match status" value="1"/>
</dbReference>
<comment type="caution">
    <text evidence="2">The sequence shown here is derived from an EMBL/GenBank/DDBJ whole genome shotgun (WGS) entry which is preliminary data.</text>
</comment>
<accession>A0A0G0FLP3</accession>
<dbReference type="SMART" id="SM00849">
    <property type="entry name" value="Lactamase_B"/>
    <property type="match status" value="1"/>
</dbReference>
<dbReference type="Pfam" id="PF00753">
    <property type="entry name" value="Lactamase_B"/>
    <property type="match status" value="1"/>
</dbReference>
<dbReference type="AlphaFoldDB" id="A0A0G0FLP3"/>
<dbReference type="EMBL" id="LBRB01000016">
    <property type="protein sequence ID" value="KKP88340.1"/>
    <property type="molecule type" value="Genomic_DNA"/>
</dbReference>
<evidence type="ECO:0000259" key="1">
    <source>
        <dbReference type="SMART" id="SM00849"/>
    </source>
</evidence>
<dbReference type="InterPro" id="IPR001279">
    <property type="entry name" value="Metallo-B-lactamas"/>
</dbReference>
<dbReference type="CDD" id="cd07731">
    <property type="entry name" value="ComA-like_MBL-fold"/>
    <property type="match status" value="1"/>
</dbReference>
<dbReference type="PATRIC" id="fig|1618333.3.peg.475"/>
<evidence type="ECO:0000313" key="2">
    <source>
        <dbReference type="EMBL" id="KKP88340.1"/>
    </source>
</evidence>
<dbReference type="PANTHER" id="PTHR30619">
    <property type="entry name" value="DNA INTERNALIZATION/COMPETENCE PROTEIN COMEC/REC2"/>
    <property type="match status" value="1"/>
</dbReference>
<sequence length="286" mass="32315">MSKKSIFSKNILIALLLASLSLWYVLIISADNLLRVYTLNVGQGDAILISKNHFQLLIDTGRGKTTYSRVKQYLPFNDNKIELLILSHLDSDHIGGAKYIIDKIAVDEIWTLNWQKETETVKELKNKVEEKKILTKFVRAGEKKIIQTEEGEINIKLINPEEYILESEGNNSSIVVKINYDELDLLLTGDLENEGEKKLLEKNIDLQAEILKVGHHGSKSSTSQEFIGKIKPEVSLISVGKNSYGHPSQNILDRLKSINSKIYRTDESGTIEISTDGKIYTVKTEK</sequence>
<dbReference type="InterPro" id="IPR052159">
    <property type="entry name" value="Competence_DNA_uptake"/>
</dbReference>
<protein>
    <submittedName>
        <fullName evidence="2">Beta-lactamase domain-containing protein</fullName>
    </submittedName>
</protein>
<reference evidence="2 3" key="1">
    <citation type="journal article" date="2015" name="Nature">
        <title>rRNA introns, odd ribosomes, and small enigmatic genomes across a large radiation of phyla.</title>
        <authorList>
            <person name="Brown C.T."/>
            <person name="Hug L.A."/>
            <person name="Thomas B.C."/>
            <person name="Sharon I."/>
            <person name="Castelle C.J."/>
            <person name="Singh A."/>
            <person name="Wilkins M.J."/>
            <person name="Williams K.H."/>
            <person name="Banfield J.F."/>
        </authorList>
    </citation>
    <scope>NUCLEOTIDE SEQUENCE [LARGE SCALE GENOMIC DNA]</scope>
</reference>
<dbReference type="InterPro" id="IPR036866">
    <property type="entry name" value="RibonucZ/Hydroxyglut_hydro"/>
</dbReference>